<sequence>ETPISWNQAGLAGPTSPPRVFDGNGRDLGAYAGLGVVGGSYRYRVLLEDLGVTVIIEGYTGELLRGRVTYELPLCEGQGYVSSYMSNTVFPDPPSPSSLLIGTTSEFLPAHNYQSSASGGVCSPQQEGSKTNVIPVGEFTQDLGLTFPVPLPLWLGGRDDSP</sequence>
<organism evidence="1">
    <name type="scientific">marine sediment metagenome</name>
    <dbReference type="NCBI Taxonomy" id="412755"/>
    <lineage>
        <taxon>unclassified sequences</taxon>
        <taxon>metagenomes</taxon>
        <taxon>ecological metagenomes</taxon>
    </lineage>
</organism>
<protein>
    <submittedName>
        <fullName evidence="1">Uncharacterized protein</fullName>
    </submittedName>
</protein>
<dbReference type="EMBL" id="BARS01006983">
    <property type="protein sequence ID" value="GAF76570.1"/>
    <property type="molecule type" value="Genomic_DNA"/>
</dbReference>
<proteinExistence type="predicted"/>
<feature type="non-terminal residue" evidence="1">
    <location>
        <position position="1"/>
    </location>
</feature>
<dbReference type="AlphaFoldDB" id="X0TKG5"/>
<reference evidence="1" key="1">
    <citation type="journal article" date="2014" name="Front. Microbiol.">
        <title>High frequency of phylogenetically diverse reductive dehalogenase-homologous genes in deep subseafloor sedimentary metagenomes.</title>
        <authorList>
            <person name="Kawai M."/>
            <person name="Futagami T."/>
            <person name="Toyoda A."/>
            <person name="Takaki Y."/>
            <person name="Nishi S."/>
            <person name="Hori S."/>
            <person name="Arai W."/>
            <person name="Tsubouchi T."/>
            <person name="Morono Y."/>
            <person name="Uchiyama I."/>
            <person name="Ito T."/>
            <person name="Fujiyama A."/>
            <person name="Inagaki F."/>
            <person name="Takami H."/>
        </authorList>
    </citation>
    <scope>NUCLEOTIDE SEQUENCE</scope>
    <source>
        <strain evidence="1">Expedition CK06-06</strain>
    </source>
</reference>
<comment type="caution">
    <text evidence="1">The sequence shown here is derived from an EMBL/GenBank/DDBJ whole genome shotgun (WGS) entry which is preliminary data.</text>
</comment>
<accession>X0TKG5</accession>
<evidence type="ECO:0000313" key="1">
    <source>
        <dbReference type="EMBL" id="GAF76570.1"/>
    </source>
</evidence>
<name>X0TKG5_9ZZZZ</name>
<gene>
    <name evidence="1" type="ORF">S01H1_13527</name>
</gene>